<evidence type="ECO:0000256" key="1">
    <source>
        <dbReference type="SAM" id="MobiDB-lite"/>
    </source>
</evidence>
<protein>
    <submittedName>
        <fullName evidence="2">Uncharacterized protein</fullName>
    </submittedName>
</protein>
<organism evidence="2 3">
    <name type="scientific">Acanthoscelides obtectus</name>
    <name type="common">Bean weevil</name>
    <name type="synonym">Bruchus obtectus</name>
    <dbReference type="NCBI Taxonomy" id="200917"/>
    <lineage>
        <taxon>Eukaryota</taxon>
        <taxon>Metazoa</taxon>
        <taxon>Ecdysozoa</taxon>
        <taxon>Arthropoda</taxon>
        <taxon>Hexapoda</taxon>
        <taxon>Insecta</taxon>
        <taxon>Pterygota</taxon>
        <taxon>Neoptera</taxon>
        <taxon>Endopterygota</taxon>
        <taxon>Coleoptera</taxon>
        <taxon>Polyphaga</taxon>
        <taxon>Cucujiformia</taxon>
        <taxon>Chrysomeloidea</taxon>
        <taxon>Chrysomelidae</taxon>
        <taxon>Bruchinae</taxon>
        <taxon>Bruchini</taxon>
        <taxon>Acanthoscelides</taxon>
    </lineage>
</organism>
<proteinExistence type="predicted"/>
<accession>A0A9P0PSR9</accession>
<evidence type="ECO:0000313" key="2">
    <source>
        <dbReference type="EMBL" id="CAH1995708.1"/>
    </source>
</evidence>
<evidence type="ECO:0000313" key="3">
    <source>
        <dbReference type="Proteomes" id="UP001152888"/>
    </source>
</evidence>
<dbReference type="AlphaFoldDB" id="A0A9P0PSR9"/>
<keyword evidence="3" id="KW-1185">Reference proteome</keyword>
<comment type="caution">
    <text evidence="2">The sequence shown here is derived from an EMBL/GenBank/DDBJ whole genome shotgun (WGS) entry which is preliminary data.</text>
</comment>
<feature type="region of interest" description="Disordered" evidence="1">
    <location>
        <begin position="101"/>
        <end position="148"/>
    </location>
</feature>
<sequence length="179" mass="21023">MLDRKYLRRRSPLMSQYPQLVELRSKQQMFPKLIEENLVSFIECLDYSLPQNEEFQNKIRKRKRNRPKTTFLLTSTPVKVDLEIKKTLKTMKTEKFKEKLKKESNLKRKKTAKVEEKKEQRKLSTKRKILNSSSSNDESLKLSDSDGNNDIFYVEGETGVTNELCLENSAKTKRSDIAA</sequence>
<reference evidence="2" key="1">
    <citation type="submission" date="2022-03" db="EMBL/GenBank/DDBJ databases">
        <authorList>
            <person name="Sayadi A."/>
        </authorList>
    </citation>
    <scope>NUCLEOTIDE SEQUENCE</scope>
</reference>
<name>A0A9P0PSR9_ACAOB</name>
<gene>
    <name evidence="2" type="ORF">ACAOBT_LOCUS22778</name>
</gene>
<feature type="compositionally biased region" description="Basic and acidic residues" evidence="1">
    <location>
        <begin position="101"/>
        <end position="122"/>
    </location>
</feature>
<dbReference type="Proteomes" id="UP001152888">
    <property type="component" value="Unassembled WGS sequence"/>
</dbReference>
<dbReference type="EMBL" id="CAKOFQ010007237">
    <property type="protein sequence ID" value="CAH1995708.1"/>
    <property type="molecule type" value="Genomic_DNA"/>
</dbReference>